<dbReference type="Proteomes" id="UP000061457">
    <property type="component" value="Chromosome II"/>
</dbReference>
<dbReference type="PATRIC" id="fig|161398.10.peg.3508"/>
<sequence>MKFSFQIFQFDCEHKILTRHGKVIKLKDRAANMLKFFILNNDRILSKAELLETVWPEKTVSEQVVFQNISHLRAIFGNDAIKTFSKRGYQWQLELTEVTQQAEEVVAAPASQAATKTAPVTEESKAESESKNSESSDSAQQNDAPASDSSPEQPAKESKSTAWLGILGAAALVVATAIWMAVKS</sequence>
<protein>
    <submittedName>
        <fullName evidence="6">Transcriptional regulatory protein-like protein</fullName>
    </submittedName>
</protein>
<feature type="compositionally biased region" description="Polar residues" evidence="3">
    <location>
        <begin position="140"/>
        <end position="152"/>
    </location>
</feature>
<feature type="transmembrane region" description="Helical" evidence="4">
    <location>
        <begin position="162"/>
        <end position="182"/>
    </location>
</feature>
<evidence type="ECO:0000256" key="4">
    <source>
        <dbReference type="SAM" id="Phobius"/>
    </source>
</evidence>
<dbReference type="AlphaFoldDB" id="A0A0S2K6K2"/>
<dbReference type="PROSITE" id="PS51755">
    <property type="entry name" value="OMPR_PHOB"/>
    <property type="match status" value="1"/>
</dbReference>
<dbReference type="OrthoDB" id="9180348at2"/>
<keyword evidence="4" id="KW-0472">Membrane</keyword>
<feature type="compositionally biased region" description="Low complexity" evidence="3">
    <location>
        <begin position="108"/>
        <end position="118"/>
    </location>
</feature>
<reference evidence="6 7" key="1">
    <citation type="submission" date="2015-11" db="EMBL/GenBank/DDBJ databases">
        <authorList>
            <person name="Zhang Y."/>
            <person name="Guo Z."/>
        </authorList>
    </citation>
    <scope>NUCLEOTIDE SEQUENCE [LARGE SCALE GENOMIC DNA]</scope>
    <source>
        <strain evidence="6 7">KCTC 12086</strain>
    </source>
</reference>
<dbReference type="KEGG" id="pphe:PP2015_3442"/>
<gene>
    <name evidence="6" type="ORF">PP2015_3442</name>
</gene>
<evidence type="ECO:0000256" key="3">
    <source>
        <dbReference type="SAM" id="MobiDB-lite"/>
    </source>
</evidence>
<dbReference type="InterPro" id="IPR016032">
    <property type="entry name" value="Sig_transdc_resp-reg_C-effctor"/>
</dbReference>
<keyword evidence="1 2" id="KW-0238">DNA-binding</keyword>
<name>A0A0S2K6K2_9GAMM</name>
<feature type="domain" description="OmpR/PhoB-type" evidence="5">
    <location>
        <begin position="1"/>
        <end position="93"/>
    </location>
</feature>
<evidence type="ECO:0000313" key="7">
    <source>
        <dbReference type="Proteomes" id="UP000061457"/>
    </source>
</evidence>
<evidence type="ECO:0000313" key="6">
    <source>
        <dbReference type="EMBL" id="ALO43917.1"/>
    </source>
</evidence>
<dbReference type="Pfam" id="PF00486">
    <property type="entry name" value="Trans_reg_C"/>
    <property type="match status" value="1"/>
</dbReference>
<dbReference type="CDD" id="cd00383">
    <property type="entry name" value="trans_reg_C"/>
    <property type="match status" value="1"/>
</dbReference>
<feature type="DNA-binding region" description="OmpR/PhoB-type" evidence="2">
    <location>
        <begin position="1"/>
        <end position="93"/>
    </location>
</feature>
<dbReference type="SUPFAM" id="SSF46894">
    <property type="entry name" value="C-terminal effector domain of the bipartite response regulators"/>
    <property type="match status" value="1"/>
</dbReference>
<dbReference type="GO" id="GO:0006355">
    <property type="term" value="P:regulation of DNA-templated transcription"/>
    <property type="evidence" value="ECO:0007669"/>
    <property type="project" value="InterPro"/>
</dbReference>
<evidence type="ECO:0000256" key="2">
    <source>
        <dbReference type="PROSITE-ProRule" id="PRU01091"/>
    </source>
</evidence>
<keyword evidence="4" id="KW-1133">Transmembrane helix</keyword>
<dbReference type="EMBL" id="CP013188">
    <property type="protein sequence ID" value="ALO43917.1"/>
    <property type="molecule type" value="Genomic_DNA"/>
</dbReference>
<dbReference type="STRING" id="161398.PP2015_3442"/>
<dbReference type="SMART" id="SM00862">
    <property type="entry name" value="Trans_reg_C"/>
    <property type="match status" value="1"/>
</dbReference>
<accession>A0A0S2K6K2</accession>
<keyword evidence="4" id="KW-0812">Transmembrane</keyword>
<dbReference type="GO" id="GO:0000160">
    <property type="term" value="P:phosphorelay signal transduction system"/>
    <property type="evidence" value="ECO:0007669"/>
    <property type="project" value="InterPro"/>
</dbReference>
<dbReference type="Gene3D" id="1.10.10.10">
    <property type="entry name" value="Winged helix-like DNA-binding domain superfamily/Winged helix DNA-binding domain"/>
    <property type="match status" value="1"/>
</dbReference>
<dbReference type="InterPro" id="IPR001867">
    <property type="entry name" value="OmpR/PhoB-type_DNA-bd"/>
</dbReference>
<feature type="region of interest" description="Disordered" evidence="3">
    <location>
        <begin position="108"/>
        <end position="159"/>
    </location>
</feature>
<dbReference type="GO" id="GO:0003677">
    <property type="term" value="F:DNA binding"/>
    <property type="evidence" value="ECO:0007669"/>
    <property type="project" value="UniProtKB-UniRule"/>
</dbReference>
<proteinExistence type="predicted"/>
<feature type="compositionally biased region" description="Basic and acidic residues" evidence="3">
    <location>
        <begin position="122"/>
        <end position="134"/>
    </location>
</feature>
<keyword evidence="7" id="KW-1185">Reference proteome</keyword>
<dbReference type="InterPro" id="IPR036388">
    <property type="entry name" value="WH-like_DNA-bd_sf"/>
</dbReference>
<evidence type="ECO:0000256" key="1">
    <source>
        <dbReference type="ARBA" id="ARBA00023125"/>
    </source>
</evidence>
<organism evidence="6 7">
    <name type="scientific">Pseudoalteromonas phenolica</name>
    <dbReference type="NCBI Taxonomy" id="161398"/>
    <lineage>
        <taxon>Bacteria</taxon>
        <taxon>Pseudomonadati</taxon>
        <taxon>Pseudomonadota</taxon>
        <taxon>Gammaproteobacteria</taxon>
        <taxon>Alteromonadales</taxon>
        <taxon>Pseudoalteromonadaceae</taxon>
        <taxon>Pseudoalteromonas</taxon>
    </lineage>
</organism>
<evidence type="ECO:0000259" key="5">
    <source>
        <dbReference type="PROSITE" id="PS51755"/>
    </source>
</evidence>